<dbReference type="InterPro" id="IPR025943">
    <property type="entry name" value="Sigma_54_int_dom_ATP-bd_2"/>
</dbReference>
<sequence length="480" mass="51905">MSRTPPGLPGLEDYAGIRQRAIRSLFEIIEQTSNGTVIVDREARIVWINQRYAQHFGLPDAAAAIGQPVEQIIPHSLLREVARNGQPILLDMLETRSGPLVVMRLPIHTDDGELIGAIGFALFDQLQQLAPLVTRYLRIQEELATTRRSLQHARTAKYGFGHFVGSGPASLEVKRRARRAAASEAAVLLLGETGTGKELLAHAIHGASPRAGRPFVSINAAAIPESLLEAEFFGTAPGAFTGAERRARPGKLQIAQGGTLFLDEIGDMPLALQAKLLRVLQEKEYEPLGSNEVLACDVRMIAATSRDLEAAVAEGRFRADLYYRLNVLPIRIPPLRERLDDLAVLAEAILDSLPQVGGQSTPDLTADGLALLQRQPWPGNVRELRNVLERAVLLGDDSQLDARALAAALDGAPAPVTAGRSLPGQSGETYAEARQRFDRELLQDTLAACGGKVDEAARRLGLGRSTLYKKLVALGLTSLN</sequence>
<dbReference type="Gene3D" id="3.30.450.20">
    <property type="entry name" value="PAS domain"/>
    <property type="match status" value="1"/>
</dbReference>
<dbReference type="InterPro" id="IPR009057">
    <property type="entry name" value="Homeodomain-like_sf"/>
</dbReference>
<dbReference type="InterPro" id="IPR002078">
    <property type="entry name" value="Sigma_54_int"/>
</dbReference>
<dbReference type="AlphaFoldDB" id="A0A0U4W892"/>
<dbReference type="GO" id="GO:0043565">
    <property type="term" value="F:sequence-specific DNA binding"/>
    <property type="evidence" value="ECO:0007669"/>
    <property type="project" value="InterPro"/>
</dbReference>
<dbReference type="OrthoDB" id="9804019at2"/>
<keyword evidence="4" id="KW-0238">DNA-binding</keyword>
<gene>
    <name evidence="7" type="ORF">APT59_07950</name>
</gene>
<accession>A0A0U4W892</accession>
<dbReference type="Proteomes" id="UP000064137">
    <property type="component" value="Chromosome"/>
</dbReference>
<dbReference type="Gene3D" id="3.40.50.300">
    <property type="entry name" value="P-loop containing nucleotide triphosphate hydrolases"/>
    <property type="match status" value="1"/>
</dbReference>
<dbReference type="Pfam" id="PF25601">
    <property type="entry name" value="AAA_lid_14"/>
    <property type="match status" value="1"/>
</dbReference>
<evidence type="ECO:0000256" key="1">
    <source>
        <dbReference type="ARBA" id="ARBA00022741"/>
    </source>
</evidence>
<dbReference type="Gene3D" id="1.10.10.60">
    <property type="entry name" value="Homeodomain-like"/>
    <property type="match status" value="1"/>
</dbReference>
<dbReference type="SUPFAM" id="SSF46689">
    <property type="entry name" value="Homeodomain-like"/>
    <property type="match status" value="1"/>
</dbReference>
<dbReference type="PROSITE" id="PS00676">
    <property type="entry name" value="SIGMA54_INTERACT_2"/>
    <property type="match status" value="1"/>
</dbReference>
<dbReference type="SMART" id="SM00382">
    <property type="entry name" value="AAA"/>
    <property type="match status" value="1"/>
</dbReference>
<reference evidence="7 8" key="1">
    <citation type="submission" date="2016-01" db="EMBL/GenBank/DDBJ databases">
        <title>Annotation of Pseudomonas oryzihabitans USDA-ARS-USMARC-56511.</title>
        <authorList>
            <person name="Harhay G.P."/>
            <person name="Harhay D.M."/>
            <person name="Smith T.P.L."/>
            <person name="Bono J.L."/>
            <person name="Heaton M.P."/>
            <person name="Clawson M.L."/>
            <person name="Chitko-Mckown C.G."/>
            <person name="Capik S.F."/>
            <person name="DeDonder K.D."/>
            <person name="Apley M.D."/>
            <person name="Lubbers B.V."/>
            <person name="White B.J."/>
            <person name="Larson R.L."/>
        </authorList>
    </citation>
    <scope>NUCLEOTIDE SEQUENCE [LARGE SCALE GENOMIC DNA]</scope>
    <source>
        <strain evidence="7 8">USDA-ARS-USMARC-56511</strain>
    </source>
</reference>
<dbReference type="CDD" id="cd00130">
    <property type="entry name" value="PAS"/>
    <property type="match status" value="1"/>
</dbReference>
<dbReference type="PROSITE" id="PS00688">
    <property type="entry name" value="SIGMA54_INTERACT_3"/>
    <property type="match status" value="1"/>
</dbReference>
<dbReference type="InterPro" id="IPR025944">
    <property type="entry name" value="Sigma_54_int_dom_CS"/>
</dbReference>
<dbReference type="Pfam" id="PF00158">
    <property type="entry name" value="Sigma54_activat"/>
    <property type="match status" value="1"/>
</dbReference>
<keyword evidence="5" id="KW-0804">Transcription</keyword>
<dbReference type="CDD" id="cd00009">
    <property type="entry name" value="AAA"/>
    <property type="match status" value="1"/>
</dbReference>
<dbReference type="InterPro" id="IPR058031">
    <property type="entry name" value="AAA_lid_NorR"/>
</dbReference>
<dbReference type="EMBL" id="CP013987">
    <property type="protein sequence ID" value="ALZ84149.1"/>
    <property type="molecule type" value="Genomic_DNA"/>
</dbReference>
<organism evidence="7 8">
    <name type="scientific">Pseudomonas oryzihabitans</name>
    <dbReference type="NCBI Taxonomy" id="47885"/>
    <lineage>
        <taxon>Bacteria</taxon>
        <taxon>Pseudomonadati</taxon>
        <taxon>Pseudomonadota</taxon>
        <taxon>Gammaproteobacteria</taxon>
        <taxon>Pseudomonadales</taxon>
        <taxon>Pseudomonadaceae</taxon>
        <taxon>Pseudomonas</taxon>
    </lineage>
</organism>
<dbReference type="Pfam" id="PF12860">
    <property type="entry name" value="PAS_7"/>
    <property type="match status" value="1"/>
</dbReference>
<evidence type="ECO:0000256" key="2">
    <source>
        <dbReference type="ARBA" id="ARBA00022840"/>
    </source>
</evidence>
<dbReference type="PROSITE" id="PS50045">
    <property type="entry name" value="SIGMA54_INTERACT_4"/>
    <property type="match status" value="1"/>
</dbReference>
<dbReference type="InterPro" id="IPR000014">
    <property type="entry name" value="PAS"/>
</dbReference>
<dbReference type="PRINTS" id="PR01590">
    <property type="entry name" value="HTHFIS"/>
</dbReference>
<keyword evidence="3" id="KW-0805">Transcription regulation</keyword>
<dbReference type="InterPro" id="IPR025662">
    <property type="entry name" value="Sigma_54_int_dom_ATP-bd_1"/>
</dbReference>
<dbReference type="SUPFAM" id="SSF52540">
    <property type="entry name" value="P-loop containing nucleoside triphosphate hydrolases"/>
    <property type="match status" value="1"/>
</dbReference>
<evidence type="ECO:0000256" key="4">
    <source>
        <dbReference type="ARBA" id="ARBA00023125"/>
    </source>
</evidence>
<dbReference type="GO" id="GO:0006355">
    <property type="term" value="P:regulation of DNA-templated transcription"/>
    <property type="evidence" value="ECO:0007669"/>
    <property type="project" value="InterPro"/>
</dbReference>
<dbReference type="InterPro" id="IPR035965">
    <property type="entry name" value="PAS-like_dom_sf"/>
</dbReference>
<evidence type="ECO:0000313" key="7">
    <source>
        <dbReference type="EMBL" id="ALZ84149.1"/>
    </source>
</evidence>
<keyword evidence="2" id="KW-0067">ATP-binding</keyword>
<feature type="domain" description="Sigma-54 factor interaction" evidence="6">
    <location>
        <begin position="163"/>
        <end position="393"/>
    </location>
</feature>
<dbReference type="PROSITE" id="PS00675">
    <property type="entry name" value="SIGMA54_INTERACT_1"/>
    <property type="match status" value="1"/>
</dbReference>
<dbReference type="GO" id="GO:0005524">
    <property type="term" value="F:ATP binding"/>
    <property type="evidence" value="ECO:0007669"/>
    <property type="project" value="UniProtKB-KW"/>
</dbReference>
<dbReference type="InterPro" id="IPR027417">
    <property type="entry name" value="P-loop_NTPase"/>
</dbReference>
<dbReference type="Gene3D" id="1.10.8.60">
    <property type="match status" value="1"/>
</dbReference>
<protein>
    <submittedName>
        <fullName evidence="7">Fis family transcriptional regulator</fullName>
    </submittedName>
</protein>
<name>A0A0U4W892_9PSED</name>
<dbReference type="PANTHER" id="PTHR32071">
    <property type="entry name" value="TRANSCRIPTIONAL REGULATORY PROTEIN"/>
    <property type="match status" value="1"/>
</dbReference>
<dbReference type="InterPro" id="IPR003593">
    <property type="entry name" value="AAA+_ATPase"/>
</dbReference>
<evidence type="ECO:0000256" key="5">
    <source>
        <dbReference type="ARBA" id="ARBA00023163"/>
    </source>
</evidence>
<dbReference type="RefSeq" id="WP_059314357.1">
    <property type="nucleotide sequence ID" value="NZ_CP013987.1"/>
</dbReference>
<dbReference type="SMART" id="SM00091">
    <property type="entry name" value="PAS"/>
    <property type="match status" value="1"/>
</dbReference>
<evidence type="ECO:0000259" key="6">
    <source>
        <dbReference type="PROSITE" id="PS50045"/>
    </source>
</evidence>
<dbReference type="Pfam" id="PF02954">
    <property type="entry name" value="HTH_8"/>
    <property type="match status" value="1"/>
</dbReference>
<dbReference type="SUPFAM" id="SSF55785">
    <property type="entry name" value="PYP-like sensor domain (PAS domain)"/>
    <property type="match status" value="1"/>
</dbReference>
<dbReference type="KEGG" id="por:APT59_07950"/>
<proteinExistence type="predicted"/>
<evidence type="ECO:0000256" key="3">
    <source>
        <dbReference type="ARBA" id="ARBA00023015"/>
    </source>
</evidence>
<evidence type="ECO:0000313" key="8">
    <source>
        <dbReference type="Proteomes" id="UP000064137"/>
    </source>
</evidence>
<dbReference type="InterPro" id="IPR002197">
    <property type="entry name" value="HTH_Fis"/>
</dbReference>
<dbReference type="PANTHER" id="PTHR32071:SF99">
    <property type="entry name" value="TRANSCRIPTIONAL REGULATORY PROTEIN"/>
    <property type="match status" value="1"/>
</dbReference>
<keyword evidence="1" id="KW-0547">Nucleotide-binding</keyword>
<dbReference type="FunFam" id="3.40.50.300:FF:000006">
    <property type="entry name" value="DNA-binding transcriptional regulator NtrC"/>
    <property type="match status" value="1"/>
</dbReference>